<dbReference type="PIRSF" id="PIRSF031900">
    <property type="entry name" value="UCP031900"/>
    <property type="match status" value="1"/>
</dbReference>
<sequence length="293" mass="33851">MSNIDITPWGNSKNFMGIEILDQKSLHYDNIDGVKFCEISDLAYNRKSHKLYMVSDEGRIFEFKAIFNDKISKLTPIKAVNISKKNGKKFRNYRRDSEGATLDYKGRLVLSFEGRPKVARFGSDGRMLYKYHIPKAISKIRYLRGKNKGIEALAYHYKYGFLMATEYPIKKNPKSIQSIYSSKGKKWHFSASSYKHSAITAIEVMSDGNILVLERAFNGLFNPFIITLKKVYINNSKNSFCRSEVLATMDNSKGWDIDNFEGLTRVGKDRYIMISDDGDNFYQNTLLIYFKIK</sequence>
<dbReference type="InterPro" id="IPR014567">
    <property type="entry name" value="UCP031900"/>
</dbReference>
<evidence type="ECO:0000313" key="2">
    <source>
        <dbReference type="EMBL" id="SHO81084.1"/>
    </source>
</evidence>
<dbReference type="SUPFAM" id="SSF101898">
    <property type="entry name" value="NHL repeat"/>
    <property type="match status" value="1"/>
</dbReference>
<reference evidence="2" key="1">
    <citation type="submission" date="2016-10" db="EMBL/GenBank/DDBJ databases">
        <authorList>
            <person name="de Groot N.N."/>
        </authorList>
    </citation>
    <scope>NUCLEOTIDE SEQUENCE</scope>
</reference>
<proteinExistence type="predicted"/>
<dbReference type="EMBL" id="FRYL01000027">
    <property type="protein sequence ID" value="SHO81084.1"/>
    <property type="molecule type" value="Genomic_DNA"/>
</dbReference>
<feature type="domain" description="Phytase-like" evidence="1">
    <location>
        <begin position="36"/>
        <end position="277"/>
    </location>
</feature>
<name>A0A1W1EJN6_9ZZZZ</name>
<gene>
    <name evidence="2" type="ORF">MNB_SV-15-803</name>
</gene>
<dbReference type="AlphaFoldDB" id="A0A1W1EJN6"/>
<evidence type="ECO:0000259" key="1">
    <source>
        <dbReference type="Pfam" id="PF13449"/>
    </source>
</evidence>
<organism evidence="2">
    <name type="scientific">hydrothermal vent metagenome</name>
    <dbReference type="NCBI Taxonomy" id="652676"/>
    <lineage>
        <taxon>unclassified sequences</taxon>
        <taxon>metagenomes</taxon>
        <taxon>ecological metagenomes</taxon>
    </lineage>
</organism>
<dbReference type="Pfam" id="PF13449">
    <property type="entry name" value="Phytase-like"/>
    <property type="match status" value="1"/>
</dbReference>
<dbReference type="InterPro" id="IPR027372">
    <property type="entry name" value="Phytase-like_dom"/>
</dbReference>
<accession>A0A1W1EJN6</accession>
<protein>
    <submittedName>
        <fullName evidence="2">Lipoprotein</fullName>
    </submittedName>
</protein>
<keyword evidence="2" id="KW-0449">Lipoprotein</keyword>